<reference evidence="2 3" key="1">
    <citation type="submission" date="2023-01" db="EMBL/GenBank/DDBJ databases">
        <title>Analysis of 21 Apiospora genomes using comparative genomics revels a genus with tremendous synthesis potential of carbohydrate active enzymes and secondary metabolites.</title>
        <authorList>
            <person name="Sorensen T."/>
        </authorList>
    </citation>
    <scope>NUCLEOTIDE SEQUENCE [LARGE SCALE GENOMIC DNA]</scope>
    <source>
        <strain evidence="2 3">CBS 83171</strain>
    </source>
</reference>
<evidence type="ECO:0000313" key="2">
    <source>
        <dbReference type="EMBL" id="KAK8072583.1"/>
    </source>
</evidence>
<feature type="region of interest" description="Disordered" evidence="1">
    <location>
        <begin position="44"/>
        <end position="126"/>
    </location>
</feature>
<dbReference type="EMBL" id="JAQQWM010000003">
    <property type="protein sequence ID" value="KAK8072583.1"/>
    <property type="molecule type" value="Genomic_DNA"/>
</dbReference>
<sequence>MRLPAYLAQSTLFTPFGPGRAGKEARLLHGTRVDVVGIETRTSFSTKPDQGLTAGASPYLNSITTGSPGHDVAPVVPRSITSADEITKTSTHPGASSWDYRHRDVTPAEEDVKRGGRRTKLKPVTG</sequence>
<feature type="compositionally biased region" description="Basic and acidic residues" evidence="1">
    <location>
        <begin position="99"/>
        <end position="114"/>
    </location>
</feature>
<feature type="compositionally biased region" description="Polar residues" evidence="1">
    <location>
        <begin position="79"/>
        <end position="94"/>
    </location>
</feature>
<proteinExistence type="predicted"/>
<comment type="caution">
    <text evidence="2">The sequence shown here is derived from an EMBL/GenBank/DDBJ whole genome shotgun (WGS) entry which is preliminary data.</text>
</comment>
<feature type="compositionally biased region" description="Basic residues" evidence="1">
    <location>
        <begin position="115"/>
        <end position="126"/>
    </location>
</feature>
<protein>
    <submittedName>
        <fullName evidence="2">Uncharacterized protein</fullName>
    </submittedName>
</protein>
<evidence type="ECO:0000256" key="1">
    <source>
        <dbReference type="SAM" id="MobiDB-lite"/>
    </source>
</evidence>
<keyword evidence="3" id="KW-1185">Reference proteome</keyword>
<name>A0ABR1VMU2_9PEZI</name>
<dbReference type="Proteomes" id="UP001446871">
    <property type="component" value="Unassembled WGS sequence"/>
</dbReference>
<accession>A0ABR1VMU2</accession>
<organism evidence="2 3">
    <name type="scientific">Apiospora saccharicola</name>
    <dbReference type="NCBI Taxonomy" id="335842"/>
    <lineage>
        <taxon>Eukaryota</taxon>
        <taxon>Fungi</taxon>
        <taxon>Dikarya</taxon>
        <taxon>Ascomycota</taxon>
        <taxon>Pezizomycotina</taxon>
        <taxon>Sordariomycetes</taxon>
        <taxon>Xylariomycetidae</taxon>
        <taxon>Amphisphaeriales</taxon>
        <taxon>Apiosporaceae</taxon>
        <taxon>Apiospora</taxon>
    </lineage>
</organism>
<gene>
    <name evidence="2" type="ORF">PG996_005931</name>
</gene>
<evidence type="ECO:0000313" key="3">
    <source>
        <dbReference type="Proteomes" id="UP001446871"/>
    </source>
</evidence>